<gene>
    <name evidence="1" type="ORF">GLYMA_04G135500</name>
</gene>
<dbReference type="AlphaFoldDB" id="A0A0R0K839"/>
<name>A0A0R0K839_SOYBN</name>
<evidence type="ECO:0008006" key="4">
    <source>
        <dbReference type="Google" id="ProtNLM"/>
    </source>
</evidence>
<sequence>MYKRVFVIIAFDLVKMSLSEIPLFDNLTMKSTLDNLTMKNHKVLSLRVIWVMKEYKVQSSWTKWFVILTYGFSPICITKDGGILGSNIRGGLEKHNNKGDLFEHFTIVAAEGEEYFTIV</sequence>
<protein>
    <recommendedName>
        <fullName evidence="4">F-box associated domain-containing protein</fullName>
    </recommendedName>
</protein>
<dbReference type="Proteomes" id="UP000008827">
    <property type="component" value="Chromosome 4"/>
</dbReference>
<dbReference type="EMBL" id="CM000837">
    <property type="protein sequence ID" value="KRH62832.1"/>
    <property type="molecule type" value="Genomic_DNA"/>
</dbReference>
<accession>A0A0R0K839</accession>
<evidence type="ECO:0000313" key="1">
    <source>
        <dbReference type="EMBL" id="KRH62832.1"/>
    </source>
</evidence>
<dbReference type="InParanoid" id="A0A0R0K839"/>
<dbReference type="Gramene" id="KRH62832">
    <property type="protein sequence ID" value="KRH62832"/>
    <property type="gene ID" value="GLYMA_04G135500"/>
</dbReference>
<proteinExistence type="predicted"/>
<reference evidence="1 2" key="1">
    <citation type="journal article" date="2010" name="Nature">
        <title>Genome sequence of the palaeopolyploid soybean.</title>
        <authorList>
            <person name="Schmutz J."/>
            <person name="Cannon S.B."/>
            <person name="Schlueter J."/>
            <person name="Ma J."/>
            <person name="Mitros T."/>
            <person name="Nelson W."/>
            <person name="Hyten D.L."/>
            <person name="Song Q."/>
            <person name="Thelen J.J."/>
            <person name="Cheng J."/>
            <person name="Xu D."/>
            <person name="Hellsten U."/>
            <person name="May G.D."/>
            <person name="Yu Y."/>
            <person name="Sakurai T."/>
            <person name="Umezawa T."/>
            <person name="Bhattacharyya M.K."/>
            <person name="Sandhu D."/>
            <person name="Valliyodan B."/>
            <person name="Lindquist E."/>
            <person name="Peto M."/>
            <person name="Grant D."/>
            <person name="Shu S."/>
            <person name="Goodstein D."/>
            <person name="Barry K."/>
            <person name="Futrell-Griggs M."/>
            <person name="Abernathy B."/>
            <person name="Du J."/>
            <person name="Tian Z."/>
            <person name="Zhu L."/>
            <person name="Gill N."/>
            <person name="Joshi T."/>
            <person name="Libault M."/>
            <person name="Sethuraman A."/>
            <person name="Zhang X.-C."/>
            <person name="Shinozaki K."/>
            <person name="Nguyen H.T."/>
            <person name="Wing R.A."/>
            <person name="Cregan P."/>
            <person name="Specht J."/>
            <person name="Grimwood J."/>
            <person name="Rokhsar D."/>
            <person name="Stacey G."/>
            <person name="Shoemaker R.C."/>
            <person name="Jackson S.A."/>
        </authorList>
    </citation>
    <scope>NUCLEOTIDE SEQUENCE</scope>
    <source>
        <strain evidence="2">cv. Williams 82</strain>
        <tissue evidence="1">Callus</tissue>
    </source>
</reference>
<evidence type="ECO:0000313" key="3">
    <source>
        <dbReference type="Proteomes" id="UP000008827"/>
    </source>
</evidence>
<dbReference type="EnsemblPlants" id="KRH62832">
    <property type="protein sequence ID" value="KRH62832"/>
    <property type="gene ID" value="GLYMA_04G135500"/>
</dbReference>
<reference evidence="1" key="3">
    <citation type="submission" date="2018-07" db="EMBL/GenBank/DDBJ databases">
        <title>WGS assembly of Glycine max.</title>
        <authorList>
            <person name="Schmutz J."/>
            <person name="Cannon S."/>
            <person name="Schlueter J."/>
            <person name="Ma J."/>
            <person name="Mitros T."/>
            <person name="Nelson W."/>
            <person name="Hyten D."/>
            <person name="Song Q."/>
            <person name="Thelen J."/>
            <person name="Cheng J."/>
            <person name="Xu D."/>
            <person name="Hellsten U."/>
            <person name="May G."/>
            <person name="Yu Y."/>
            <person name="Sakurai T."/>
            <person name="Umezawa T."/>
            <person name="Bhattacharyya M."/>
            <person name="Sandhu D."/>
            <person name="Valliyodan B."/>
            <person name="Lindquist E."/>
            <person name="Peto M."/>
            <person name="Grant D."/>
            <person name="Shu S."/>
            <person name="Goodstein D."/>
            <person name="Barry K."/>
            <person name="Futrell-Griggs M."/>
            <person name="Abernathy B."/>
            <person name="Du J."/>
            <person name="Tian Z."/>
            <person name="Zhu L."/>
            <person name="Gill N."/>
            <person name="Joshi T."/>
            <person name="Libault M."/>
            <person name="Sethuraman A."/>
            <person name="Zhang X."/>
            <person name="Shinozaki K."/>
            <person name="Nguyen H."/>
            <person name="Wing R."/>
            <person name="Cregan P."/>
            <person name="Specht J."/>
            <person name="Grimwood J."/>
            <person name="Rokhsar D."/>
            <person name="Stacey G."/>
            <person name="Shoemaker R."/>
            <person name="Jackson S."/>
        </authorList>
    </citation>
    <scope>NUCLEOTIDE SEQUENCE</scope>
    <source>
        <tissue evidence="1">Callus</tissue>
    </source>
</reference>
<organism evidence="1">
    <name type="scientific">Glycine max</name>
    <name type="common">Soybean</name>
    <name type="synonym">Glycine hispida</name>
    <dbReference type="NCBI Taxonomy" id="3847"/>
    <lineage>
        <taxon>Eukaryota</taxon>
        <taxon>Viridiplantae</taxon>
        <taxon>Streptophyta</taxon>
        <taxon>Embryophyta</taxon>
        <taxon>Tracheophyta</taxon>
        <taxon>Spermatophyta</taxon>
        <taxon>Magnoliopsida</taxon>
        <taxon>eudicotyledons</taxon>
        <taxon>Gunneridae</taxon>
        <taxon>Pentapetalae</taxon>
        <taxon>rosids</taxon>
        <taxon>fabids</taxon>
        <taxon>Fabales</taxon>
        <taxon>Fabaceae</taxon>
        <taxon>Papilionoideae</taxon>
        <taxon>50 kb inversion clade</taxon>
        <taxon>NPAAA clade</taxon>
        <taxon>indigoferoid/millettioid clade</taxon>
        <taxon>Phaseoleae</taxon>
        <taxon>Glycine</taxon>
        <taxon>Glycine subgen. Soja</taxon>
    </lineage>
</organism>
<reference evidence="2" key="2">
    <citation type="submission" date="2018-02" db="UniProtKB">
        <authorList>
            <consortium name="EnsemblPlants"/>
        </authorList>
    </citation>
    <scope>IDENTIFICATION</scope>
    <source>
        <strain evidence="2">Williams 82</strain>
    </source>
</reference>
<keyword evidence="3" id="KW-1185">Reference proteome</keyword>
<evidence type="ECO:0000313" key="2">
    <source>
        <dbReference type="EnsemblPlants" id="KRH62832"/>
    </source>
</evidence>